<evidence type="ECO:0000256" key="4">
    <source>
        <dbReference type="ARBA" id="ARBA00022553"/>
    </source>
</evidence>
<feature type="chain" id="PRO_5046826473" description="Na(+)-translocating NADH-quinone reductase subunit C" evidence="17">
    <location>
        <begin position="27"/>
        <end position="213"/>
    </location>
</feature>
<name>A0ABU5N230_9BACT</name>
<evidence type="ECO:0000256" key="2">
    <source>
        <dbReference type="ARBA" id="ARBA00022475"/>
    </source>
</evidence>
<comment type="subunit">
    <text evidence="16">Composed of six subunits; NqrA, NqrB, NqrC, NqrD, NqrE and NqrF.</text>
</comment>
<evidence type="ECO:0000256" key="10">
    <source>
        <dbReference type="ARBA" id="ARBA00023027"/>
    </source>
</evidence>
<evidence type="ECO:0000256" key="17">
    <source>
        <dbReference type="SAM" id="SignalP"/>
    </source>
</evidence>
<dbReference type="EMBL" id="JARVCO010000012">
    <property type="protein sequence ID" value="MDZ8120485.1"/>
    <property type="molecule type" value="Genomic_DNA"/>
</dbReference>
<accession>A0ABU5N230</accession>
<dbReference type="EC" id="7.2.1.1" evidence="16"/>
<keyword evidence="7 16" id="KW-0812">Transmembrane</keyword>
<keyword evidence="17" id="KW-0732">Signal</keyword>
<dbReference type="Proteomes" id="UP001290861">
    <property type="component" value="Unassembled WGS sequence"/>
</dbReference>
<dbReference type="SMART" id="SM00900">
    <property type="entry name" value="FMN_bind"/>
    <property type="match status" value="1"/>
</dbReference>
<keyword evidence="14 16" id="KW-0472">Membrane</keyword>
<feature type="signal peptide" evidence="17">
    <location>
        <begin position="1"/>
        <end position="26"/>
    </location>
</feature>
<keyword evidence="3" id="KW-0997">Cell inner membrane</keyword>
<dbReference type="PIRSF" id="PIRSF009437">
    <property type="entry name" value="NQR-1_subunit_C"/>
    <property type="match status" value="1"/>
</dbReference>
<evidence type="ECO:0000256" key="11">
    <source>
        <dbReference type="ARBA" id="ARBA00023053"/>
    </source>
</evidence>
<feature type="domain" description="FMN-binding" evidence="18">
    <location>
        <begin position="104"/>
        <end position="202"/>
    </location>
</feature>
<evidence type="ECO:0000256" key="6">
    <source>
        <dbReference type="ARBA" id="ARBA00022643"/>
    </source>
</evidence>
<keyword evidence="4 16" id="KW-0597">Phosphoprotein</keyword>
<evidence type="ECO:0000256" key="8">
    <source>
        <dbReference type="ARBA" id="ARBA00022967"/>
    </source>
</evidence>
<keyword evidence="12 16" id="KW-0406">Ion transport</keyword>
<evidence type="ECO:0000313" key="19">
    <source>
        <dbReference type="EMBL" id="MDZ8120485.1"/>
    </source>
</evidence>
<comment type="caution">
    <text evidence="19">The sequence shown here is derived from an EMBL/GenBank/DDBJ whole genome shotgun (WGS) entry which is preliminary data.</text>
</comment>
<dbReference type="NCBIfam" id="TIGR01938">
    <property type="entry name" value="nqrC"/>
    <property type="match status" value="1"/>
</dbReference>
<evidence type="ECO:0000313" key="20">
    <source>
        <dbReference type="Proteomes" id="UP001290861"/>
    </source>
</evidence>
<dbReference type="InterPro" id="IPR010204">
    <property type="entry name" value="NqrC"/>
</dbReference>
<comment type="subcellular location">
    <subcellularLocation>
        <location evidence="16">Cell membrane</location>
        <topology evidence="16">Single-pass membrane protein</topology>
    </subcellularLocation>
</comment>
<keyword evidence="8 16" id="KW-1278">Translocase</keyword>
<dbReference type="HAMAP" id="MF_00427">
    <property type="entry name" value="NqrC"/>
    <property type="match status" value="1"/>
</dbReference>
<proteinExistence type="inferred from homology"/>
<dbReference type="PANTHER" id="PTHR37838">
    <property type="entry name" value="NA(+)-TRANSLOCATING NADH-QUINONE REDUCTASE SUBUNIT C"/>
    <property type="match status" value="1"/>
</dbReference>
<evidence type="ECO:0000256" key="13">
    <source>
        <dbReference type="ARBA" id="ARBA00023075"/>
    </source>
</evidence>
<comment type="caution">
    <text evidence="16">Lacks conserved residue(s) required for the propagation of feature annotation.</text>
</comment>
<evidence type="ECO:0000256" key="14">
    <source>
        <dbReference type="ARBA" id="ARBA00023136"/>
    </source>
</evidence>
<organism evidence="19 20">
    <name type="scientific">Pontiella agarivorans</name>
    <dbReference type="NCBI Taxonomy" id="3038953"/>
    <lineage>
        <taxon>Bacteria</taxon>
        <taxon>Pseudomonadati</taxon>
        <taxon>Kiritimatiellota</taxon>
        <taxon>Kiritimatiellia</taxon>
        <taxon>Kiritimatiellales</taxon>
        <taxon>Pontiellaceae</taxon>
        <taxon>Pontiella</taxon>
    </lineage>
</organism>
<keyword evidence="11 16" id="KW-0915">Sodium</keyword>
<gene>
    <name evidence="16 19" type="primary">nqrC</name>
    <name evidence="19" type="ORF">P9H32_17800</name>
</gene>
<keyword evidence="20" id="KW-1185">Reference proteome</keyword>
<keyword evidence="15 16" id="KW-0739">Sodium transport</keyword>
<comment type="cofactor">
    <cofactor evidence="16">
        <name>FMN</name>
        <dbReference type="ChEBI" id="CHEBI:58210"/>
    </cofactor>
</comment>
<evidence type="ECO:0000256" key="5">
    <source>
        <dbReference type="ARBA" id="ARBA00022630"/>
    </source>
</evidence>
<comment type="catalytic activity">
    <reaction evidence="16">
        <text>a ubiquinone + n Na(+)(in) + NADH + H(+) = a ubiquinol + n Na(+)(out) + NAD(+)</text>
        <dbReference type="Rhea" id="RHEA:47748"/>
        <dbReference type="Rhea" id="RHEA-COMP:9565"/>
        <dbReference type="Rhea" id="RHEA-COMP:9566"/>
        <dbReference type="ChEBI" id="CHEBI:15378"/>
        <dbReference type="ChEBI" id="CHEBI:16389"/>
        <dbReference type="ChEBI" id="CHEBI:17976"/>
        <dbReference type="ChEBI" id="CHEBI:29101"/>
        <dbReference type="ChEBI" id="CHEBI:57540"/>
        <dbReference type="ChEBI" id="CHEBI:57945"/>
        <dbReference type="EC" id="7.2.1.1"/>
    </reaction>
</comment>
<reference evidence="19 20" key="1">
    <citation type="journal article" date="2024" name="Appl. Environ. Microbiol.">
        <title>Pontiella agarivorans sp. nov., a novel marine anaerobic bacterium capable of degrading macroalgal polysaccharides and fixing nitrogen.</title>
        <authorList>
            <person name="Liu N."/>
            <person name="Kivenson V."/>
            <person name="Peng X."/>
            <person name="Cui Z."/>
            <person name="Lankiewicz T.S."/>
            <person name="Gosselin K.M."/>
            <person name="English C.J."/>
            <person name="Blair E.M."/>
            <person name="O'Malley M.A."/>
            <person name="Valentine D.L."/>
        </authorList>
    </citation>
    <scope>NUCLEOTIDE SEQUENCE [LARGE SCALE GENOMIC DNA]</scope>
    <source>
        <strain evidence="19 20">NLcol2</strain>
    </source>
</reference>
<comment type="function">
    <text evidence="16">NQR complex catalyzes the reduction of ubiquinone-1 to ubiquinol by two successive reactions, coupled with the transport of Na(+) ions from the cytoplasm to the periplasm. NqrA to NqrE are probably involved in the second step, the conversion of ubisemiquinone to ubiquinol.</text>
</comment>
<evidence type="ECO:0000256" key="3">
    <source>
        <dbReference type="ARBA" id="ARBA00022519"/>
    </source>
</evidence>
<keyword evidence="13 16" id="KW-0830">Ubiquinone</keyword>
<keyword evidence="1 16" id="KW-0813">Transport</keyword>
<dbReference type="RefSeq" id="WP_322610259.1">
    <property type="nucleotide sequence ID" value="NZ_JARVCO010000012.1"/>
</dbReference>
<evidence type="ECO:0000256" key="9">
    <source>
        <dbReference type="ARBA" id="ARBA00022989"/>
    </source>
</evidence>
<keyword evidence="5 16" id="KW-0285">Flavoprotein</keyword>
<protein>
    <recommendedName>
        <fullName evidence="16">Na(+)-translocating NADH-quinone reductase subunit C</fullName>
        <shortName evidence="16">Na(+)-NQR subunit C</shortName>
        <shortName evidence="16">Na(+)-translocating NQR subunit C</shortName>
        <ecNumber evidence="16">7.2.1.1</ecNumber>
    </recommendedName>
    <alternativeName>
        <fullName evidence="16">NQR complex subunit C</fullName>
    </alternativeName>
    <alternativeName>
        <fullName evidence="16">NQR-1 subunit C</fullName>
    </alternativeName>
</protein>
<comment type="similarity">
    <text evidence="16">Belongs to the NqrC family.</text>
</comment>
<dbReference type="InterPro" id="IPR007329">
    <property type="entry name" value="FMN-bd"/>
</dbReference>
<keyword evidence="9 16" id="KW-1133">Transmembrane helix</keyword>
<evidence type="ECO:0000256" key="7">
    <source>
        <dbReference type="ARBA" id="ARBA00022692"/>
    </source>
</evidence>
<evidence type="ECO:0000256" key="16">
    <source>
        <dbReference type="HAMAP-Rule" id="MF_00427"/>
    </source>
</evidence>
<keyword evidence="2 16" id="KW-1003">Cell membrane</keyword>
<feature type="modified residue" description="FMN phosphoryl threonine" evidence="16">
    <location>
        <position position="185"/>
    </location>
</feature>
<evidence type="ECO:0000256" key="15">
    <source>
        <dbReference type="ARBA" id="ARBA00023201"/>
    </source>
</evidence>
<evidence type="ECO:0000256" key="12">
    <source>
        <dbReference type="ARBA" id="ARBA00023065"/>
    </source>
</evidence>
<evidence type="ECO:0000259" key="18">
    <source>
        <dbReference type="SMART" id="SM00900"/>
    </source>
</evidence>
<sequence>MREDTRTLVFAAGTCLVVSLLLSVTAAALKPAQVANEKLDVKKNIIKAFGIDISDKAEWTPEKIEETFATFIADASSDDLLVYTWTDEGAEAPSKYAFPISGKGLWGDIYGYLALQDDLETIAGISFYKHVETPGLGAEIEKPWFQNDFKGKKLYEDNGTPTEFRVVKPGAEKDESAVDGISGATLTGKGVQAFIRKDAATYAEYFKSLKEDD</sequence>
<keyword evidence="6 16" id="KW-0288">FMN</keyword>
<dbReference type="PANTHER" id="PTHR37838:SF1">
    <property type="entry name" value="NA(+)-TRANSLOCATING NADH-QUINONE REDUCTASE SUBUNIT C"/>
    <property type="match status" value="1"/>
</dbReference>
<evidence type="ECO:0000256" key="1">
    <source>
        <dbReference type="ARBA" id="ARBA00022448"/>
    </source>
</evidence>
<keyword evidence="10 16" id="KW-0520">NAD</keyword>
<dbReference type="Pfam" id="PF04205">
    <property type="entry name" value="FMN_bind"/>
    <property type="match status" value="1"/>
</dbReference>